<evidence type="ECO:0000313" key="3">
    <source>
        <dbReference type="Proteomes" id="UP000297747"/>
    </source>
</evidence>
<gene>
    <name evidence="2" type="ORF">E4U01_00025</name>
</gene>
<evidence type="ECO:0000313" key="2">
    <source>
        <dbReference type="EMBL" id="TFU31843.1"/>
    </source>
</evidence>
<comment type="caution">
    <text evidence="2">The sequence shown here is derived from an EMBL/GenBank/DDBJ whole genome shotgun (WGS) entry which is preliminary data.</text>
</comment>
<dbReference type="Proteomes" id="UP000297747">
    <property type="component" value="Unassembled WGS sequence"/>
</dbReference>
<name>A0A4Y9FTK4_STRAI</name>
<proteinExistence type="predicted"/>
<dbReference type="InterPro" id="IPR010359">
    <property type="entry name" value="IrrE_HExxH"/>
</dbReference>
<organism evidence="2 3">
    <name type="scientific">Streptococcus acidominimus</name>
    <dbReference type="NCBI Taxonomy" id="1326"/>
    <lineage>
        <taxon>Bacteria</taxon>
        <taxon>Bacillati</taxon>
        <taxon>Bacillota</taxon>
        <taxon>Bacilli</taxon>
        <taxon>Lactobacillales</taxon>
        <taxon>Streptococcaceae</taxon>
        <taxon>Streptococcus</taxon>
    </lineage>
</organism>
<reference evidence="2 3" key="1">
    <citation type="submission" date="2019-03" db="EMBL/GenBank/DDBJ databases">
        <title>Diversity of the mouse oral microbiome.</title>
        <authorList>
            <person name="Joseph S."/>
            <person name="Aduse-Opoku J."/>
            <person name="Curtis M."/>
            <person name="Wade W."/>
            <person name="Hashim A."/>
        </authorList>
    </citation>
    <scope>NUCLEOTIDE SEQUENCE [LARGE SCALE GENOMIC DNA]</scope>
    <source>
        <strain evidence="2 3">HT4</strain>
    </source>
</reference>
<dbReference type="EMBL" id="SPQA01000001">
    <property type="protein sequence ID" value="TFU31843.1"/>
    <property type="molecule type" value="Genomic_DNA"/>
</dbReference>
<dbReference type="Gene3D" id="1.10.10.2910">
    <property type="match status" value="1"/>
</dbReference>
<dbReference type="RefSeq" id="WP_135051921.1">
    <property type="nucleotide sequence ID" value="NZ_CAKOCW010000005.1"/>
</dbReference>
<evidence type="ECO:0000259" key="1">
    <source>
        <dbReference type="Pfam" id="PF06114"/>
    </source>
</evidence>
<dbReference type="AlphaFoldDB" id="A0A4Y9FTK4"/>
<sequence>MDLRKIINDTELLGITIIFYNIPTVKGRYTITNDKHCIYVDKNLSDIEKINVILHELAHFINNDLSNNLTFVPTYSHRIEHETEKARIIDFMNLVNQEYPIDQNFNYIEYMKSACIPSEYEFFVREISQNFYQENLEKGII</sequence>
<protein>
    <submittedName>
        <fullName evidence="2">ImmA/IrrE family metallo-endopeptidase</fullName>
    </submittedName>
</protein>
<feature type="domain" description="IrrE N-terminal-like" evidence="1">
    <location>
        <begin position="12"/>
        <end position="111"/>
    </location>
</feature>
<accession>A0A4Y9FTK4</accession>
<dbReference type="Pfam" id="PF06114">
    <property type="entry name" value="Peptidase_M78"/>
    <property type="match status" value="1"/>
</dbReference>